<evidence type="ECO:0000313" key="8">
    <source>
        <dbReference type="Proteomes" id="UP000199608"/>
    </source>
</evidence>
<evidence type="ECO:0000256" key="5">
    <source>
        <dbReference type="SAM" id="Phobius"/>
    </source>
</evidence>
<evidence type="ECO:0000256" key="2">
    <source>
        <dbReference type="ARBA" id="ARBA00029447"/>
    </source>
</evidence>
<evidence type="ECO:0000256" key="3">
    <source>
        <dbReference type="PROSITE-ProRule" id="PRU00284"/>
    </source>
</evidence>
<feature type="domain" description="Methyl-accepting transducer" evidence="6">
    <location>
        <begin position="241"/>
        <end position="470"/>
    </location>
</feature>
<dbReference type="PANTHER" id="PTHR43531:SF14">
    <property type="entry name" value="METHYL-ACCEPTING CHEMOTAXIS PROTEIN I-RELATED"/>
    <property type="match status" value="1"/>
</dbReference>
<evidence type="ECO:0000313" key="7">
    <source>
        <dbReference type="EMBL" id="SDU45924.1"/>
    </source>
</evidence>
<dbReference type="EMBL" id="FNLL01000009">
    <property type="protein sequence ID" value="SDU45924.1"/>
    <property type="molecule type" value="Genomic_DNA"/>
</dbReference>
<evidence type="ECO:0000256" key="4">
    <source>
        <dbReference type="SAM" id="MobiDB-lite"/>
    </source>
</evidence>
<evidence type="ECO:0000256" key="1">
    <source>
        <dbReference type="ARBA" id="ARBA00022481"/>
    </source>
</evidence>
<dbReference type="Pfam" id="PF00015">
    <property type="entry name" value="MCPsignal"/>
    <property type="match status" value="1"/>
</dbReference>
<keyword evidence="5" id="KW-0812">Transmembrane</keyword>
<keyword evidence="3" id="KW-0807">Transducer</keyword>
<keyword evidence="5" id="KW-1133">Transmembrane helix</keyword>
<proteinExistence type="inferred from homology"/>
<keyword evidence="8" id="KW-1185">Reference proteome</keyword>
<reference evidence="8" key="1">
    <citation type="submission" date="2016-10" db="EMBL/GenBank/DDBJ databases">
        <authorList>
            <person name="Varghese N."/>
            <person name="Submissions S."/>
        </authorList>
    </citation>
    <scope>NUCLEOTIDE SEQUENCE [LARGE SCALE GENOMIC DNA]</scope>
    <source>
        <strain evidence="8">DSM 3384</strain>
    </source>
</reference>
<feature type="compositionally biased region" description="Low complexity" evidence="4">
    <location>
        <begin position="263"/>
        <end position="284"/>
    </location>
</feature>
<name>A0A1H2IP47_9BACT</name>
<dbReference type="GO" id="GO:0006935">
    <property type="term" value="P:chemotaxis"/>
    <property type="evidence" value="ECO:0007669"/>
    <property type="project" value="InterPro"/>
</dbReference>
<dbReference type="AlphaFoldDB" id="A0A1H2IP47"/>
<keyword evidence="5" id="KW-0472">Membrane</keyword>
<comment type="similarity">
    <text evidence="2">Belongs to the methyl-accepting chemotaxis (MCP) protein family.</text>
</comment>
<dbReference type="RefSeq" id="WP_092235779.1">
    <property type="nucleotide sequence ID" value="NZ_FNLL01000009.1"/>
</dbReference>
<feature type="region of interest" description="Disordered" evidence="4">
    <location>
        <begin position="263"/>
        <end position="290"/>
    </location>
</feature>
<dbReference type="PROSITE" id="PS50111">
    <property type="entry name" value="CHEMOTAXIS_TRANSDUC_2"/>
    <property type="match status" value="1"/>
</dbReference>
<dbReference type="InterPro" id="IPR004089">
    <property type="entry name" value="MCPsignal_dom"/>
</dbReference>
<dbReference type="Gene3D" id="1.10.287.950">
    <property type="entry name" value="Methyl-accepting chemotaxis protein"/>
    <property type="match status" value="1"/>
</dbReference>
<dbReference type="SUPFAM" id="SSF58104">
    <property type="entry name" value="Methyl-accepting chemotaxis protein (MCP) signaling domain"/>
    <property type="match status" value="1"/>
</dbReference>
<organism evidence="7 8">
    <name type="scientific">Desulfobacula phenolica</name>
    <dbReference type="NCBI Taxonomy" id="90732"/>
    <lineage>
        <taxon>Bacteria</taxon>
        <taxon>Pseudomonadati</taxon>
        <taxon>Thermodesulfobacteriota</taxon>
        <taxon>Desulfobacteria</taxon>
        <taxon>Desulfobacterales</taxon>
        <taxon>Desulfobacteraceae</taxon>
        <taxon>Desulfobacula</taxon>
    </lineage>
</organism>
<dbReference type="PRINTS" id="PR00260">
    <property type="entry name" value="CHEMTRNSDUCR"/>
</dbReference>
<accession>A0A1H2IP47</accession>
<sequence>MRLSKSRRLDVSTKTSMISGIIVLIFLCISSIISINLQFKSSQLMIDDFTQSQSKDLEEYASTQNQLIRKNTKINLEICSSIAASFIYNFDHDNLKGLLAGFIKNDGLVAIKVLDVDGQPFAAAWEDSEIKTGDSIPSEMSLKEDFSYVQDAIYDGSKVGNVRVYFIDQLVQNEIANKKKKTETRIAGFQGRATKSISDSVKSQIFVAACIIIALIVSIVLCLRFIVVNPINKITQSMNEGANQVAAASNQMSSSSQILAESSSEQAASIEETSSSMEEMASMTKKNAENAGQAENLMKEASHVVNTANESMEQLIHSMDDISKASEETSKIVKTIDAIAFQTNLLALNAAVEAARAGEAGAGFAVVADEVRSLAMRAADAASNTAQLIERTVEKVNLGIDIVSITNDSFSQIADSTAKVGDLVSEIFEASREQSDGIEQVNNATTEMERVVQQNAANAEESALASEEMGAQAKKLKNYINELALLIRGSKGDQSARSSAKKIRTVVPQLKHNHVSKKRMVAIQSKEIGPDQVIPFDDDDNFKEF</sequence>
<dbReference type="Proteomes" id="UP000199608">
    <property type="component" value="Unassembled WGS sequence"/>
</dbReference>
<dbReference type="InterPro" id="IPR051310">
    <property type="entry name" value="MCP_chemotaxis"/>
</dbReference>
<dbReference type="GO" id="GO:0004888">
    <property type="term" value="F:transmembrane signaling receptor activity"/>
    <property type="evidence" value="ECO:0007669"/>
    <property type="project" value="InterPro"/>
</dbReference>
<protein>
    <submittedName>
        <fullName evidence="7">Methyl-accepting chemotaxis protein (MCP) signalling domain-containing protein</fullName>
    </submittedName>
</protein>
<dbReference type="GO" id="GO:0007165">
    <property type="term" value="P:signal transduction"/>
    <property type="evidence" value="ECO:0007669"/>
    <property type="project" value="UniProtKB-KW"/>
</dbReference>
<dbReference type="PANTHER" id="PTHR43531">
    <property type="entry name" value="PROTEIN ICFG"/>
    <property type="match status" value="1"/>
</dbReference>
<evidence type="ECO:0000259" key="6">
    <source>
        <dbReference type="PROSITE" id="PS50111"/>
    </source>
</evidence>
<dbReference type="InterPro" id="IPR004090">
    <property type="entry name" value="Chemotax_Me-accpt_rcpt"/>
</dbReference>
<feature type="transmembrane region" description="Helical" evidence="5">
    <location>
        <begin position="205"/>
        <end position="227"/>
    </location>
</feature>
<keyword evidence="1" id="KW-0488">Methylation</keyword>
<gene>
    <name evidence="7" type="ORF">SAMN04487931_10959</name>
</gene>
<feature type="transmembrane region" description="Helical" evidence="5">
    <location>
        <begin position="16"/>
        <end position="37"/>
    </location>
</feature>
<dbReference type="SMART" id="SM00283">
    <property type="entry name" value="MA"/>
    <property type="match status" value="1"/>
</dbReference>
<dbReference type="GO" id="GO:0005886">
    <property type="term" value="C:plasma membrane"/>
    <property type="evidence" value="ECO:0007669"/>
    <property type="project" value="TreeGrafter"/>
</dbReference>